<dbReference type="PANTHER" id="PTHR40043:SF1">
    <property type="entry name" value="UPF0719 INNER MEMBRANE PROTEIN YJFL"/>
    <property type="match status" value="1"/>
</dbReference>
<evidence type="ECO:0000313" key="10">
    <source>
        <dbReference type="Proteomes" id="UP000031390"/>
    </source>
</evidence>
<dbReference type="PANTHER" id="PTHR40043">
    <property type="entry name" value="UPF0719 INNER MEMBRANE PROTEIN YJFL"/>
    <property type="match status" value="1"/>
</dbReference>
<name>A0A0C1H3X1_9NEIS</name>
<keyword evidence="4 7" id="KW-0812">Transmembrane</keyword>
<dbReference type="EMBL" id="JUFZ01000005">
    <property type="protein sequence ID" value="KIC13149.1"/>
    <property type="molecule type" value="Genomic_DNA"/>
</dbReference>
<evidence type="ECO:0000313" key="8">
    <source>
        <dbReference type="EMBL" id="KIC13149.1"/>
    </source>
</evidence>
<evidence type="ECO:0000313" key="9">
    <source>
        <dbReference type="EMBL" id="UNV88208.1"/>
    </source>
</evidence>
<gene>
    <name evidence="8" type="ORF">MCC93_01430</name>
    <name evidence="9" type="ORF">MON37_04590</name>
</gene>
<keyword evidence="3" id="KW-1003">Cell membrane</keyword>
<evidence type="ECO:0000256" key="4">
    <source>
        <dbReference type="ARBA" id="ARBA00022692"/>
    </source>
</evidence>
<evidence type="ECO:0000256" key="7">
    <source>
        <dbReference type="SAM" id="Phobius"/>
    </source>
</evidence>
<dbReference type="EMBL" id="CP094242">
    <property type="protein sequence ID" value="UNV88208.1"/>
    <property type="molecule type" value="Genomic_DNA"/>
</dbReference>
<reference evidence="8 10" key="1">
    <citation type="submission" date="2014-12" db="EMBL/GenBank/DDBJ databases">
        <title>Genome sequence of Morococcus cerebrosus.</title>
        <authorList>
            <person name="Shin S.-K."/>
            <person name="Yi H."/>
        </authorList>
    </citation>
    <scope>NUCLEOTIDE SEQUENCE [LARGE SCALE GENOMIC DNA]</scope>
    <source>
        <strain evidence="8 10">CIP 81.93</strain>
    </source>
</reference>
<protein>
    <submittedName>
        <fullName evidence="9">DUF350 domain-containing protein</fullName>
    </submittedName>
    <submittedName>
        <fullName evidence="8">Membrane protein</fullName>
    </submittedName>
</protein>
<evidence type="ECO:0000256" key="2">
    <source>
        <dbReference type="ARBA" id="ARBA00005779"/>
    </source>
</evidence>
<evidence type="ECO:0000256" key="3">
    <source>
        <dbReference type="ARBA" id="ARBA00022475"/>
    </source>
</evidence>
<keyword evidence="11" id="KW-1185">Reference proteome</keyword>
<evidence type="ECO:0000313" key="11">
    <source>
        <dbReference type="Proteomes" id="UP000829504"/>
    </source>
</evidence>
<dbReference type="Proteomes" id="UP000829504">
    <property type="component" value="Chromosome"/>
</dbReference>
<dbReference type="RefSeq" id="WP_039404586.1">
    <property type="nucleotide sequence ID" value="NZ_CP094242.1"/>
</dbReference>
<feature type="transmembrane region" description="Helical" evidence="7">
    <location>
        <begin position="12"/>
        <end position="32"/>
    </location>
</feature>
<keyword evidence="6 7" id="KW-0472">Membrane</keyword>
<evidence type="ECO:0000256" key="1">
    <source>
        <dbReference type="ARBA" id="ARBA00004651"/>
    </source>
</evidence>
<dbReference type="InterPro" id="IPR007140">
    <property type="entry name" value="DUF350"/>
</dbReference>
<organism evidence="8 10">
    <name type="scientific">Morococcus cerebrosus</name>
    <dbReference type="NCBI Taxonomy" id="1056807"/>
    <lineage>
        <taxon>Bacteria</taxon>
        <taxon>Pseudomonadati</taxon>
        <taxon>Pseudomonadota</taxon>
        <taxon>Betaproteobacteria</taxon>
        <taxon>Neisseriales</taxon>
        <taxon>Neisseriaceae</taxon>
        <taxon>Morococcus</taxon>
    </lineage>
</organism>
<accession>A0A0C1H3X1</accession>
<feature type="transmembrane region" description="Helical" evidence="7">
    <location>
        <begin position="110"/>
        <end position="129"/>
    </location>
</feature>
<sequence>MSISLPQYLLYLQYMLAGVAITVVFGAVYLRITPAEELRLIKNGNLACAFSFGGALVGFCLTLASSIAHSVSFIDFILWGLAAAVIQILVYFAATMMIKGATEELIGNNVAVGALFGAVSVSIGILNAACLT</sequence>
<dbReference type="PATRIC" id="fig|1056807.3.peg.136"/>
<comment type="similarity">
    <text evidence="2">Belongs to the UPF0719 family.</text>
</comment>
<comment type="subcellular location">
    <subcellularLocation>
        <location evidence="1">Cell membrane</location>
        <topology evidence="1">Multi-pass membrane protein</topology>
    </subcellularLocation>
</comment>
<dbReference type="Proteomes" id="UP000031390">
    <property type="component" value="Unassembled WGS sequence"/>
</dbReference>
<proteinExistence type="inferred from homology"/>
<dbReference type="AlphaFoldDB" id="A0A0C1H3X1"/>
<dbReference type="GO" id="GO:0005886">
    <property type="term" value="C:plasma membrane"/>
    <property type="evidence" value="ECO:0007669"/>
    <property type="project" value="UniProtKB-SubCell"/>
</dbReference>
<feature type="transmembrane region" description="Helical" evidence="7">
    <location>
        <begin position="76"/>
        <end position="98"/>
    </location>
</feature>
<feature type="transmembrane region" description="Helical" evidence="7">
    <location>
        <begin position="44"/>
        <end position="64"/>
    </location>
</feature>
<keyword evidence="5 7" id="KW-1133">Transmembrane helix</keyword>
<evidence type="ECO:0000256" key="6">
    <source>
        <dbReference type="ARBA" id="ARBA00023136"/>
    </source>
</evidence>
<dbReference type="Pfam" id="PF03994">
    <property type="entry name" value="DUF350"/>
    <property type="match status" value="1"/>
</dbReference>
<reference evidence="9 11" key="2">
    <citation type="submission" date="2022-03" db="EMBL/GenBank/DDBJ databases">
        <title>Genome sequencing of Morococcus cerebrosus.</title>
        <authorList>
            <person name="Baek M.-G."/>
            <person name="Yi H."/>
        </authorList>
    </citation>
    <scope>NUCLEOTIDE SEQUENCE [LARGE SCALE GENOMIC DNA]</scope>
    <source>
        <strain evidence="9 11">CIP 81.93</strain>
    </source>
</reference>
<evidence type="ECO:0000256" key="5">
    <source>
        <dbReference type="ARBA" id="ARBA00022989"/>
    </source>
</evidence>